<dbReference type="Proteomes" id="UP000270471">
    <property type="component" value="Unassembled WGS sequence"/>
</dbReference>
<name>A0A3M0IHM9_9ACTN</name>
<evidence type="ECO:0000313" key="2">
    <source>
        <dbReference type="Proteomes" id="UP000270471"/>
    </source>
</evidence>
<keyword evidence="2" id="KW-1185">Reference proteome</keyword>
<dbReference type="InterPro" id="IPR003325">
    <property type="entry name" value="TerD"/>
</dbReference>
<gene>
    <name evidence="1" type="ORF">CTZ28_13410</name>
</gene>
<protein>
    <recommendedName>
        <fullName evidence="3">Tellurium resistance</fullName>
    </recommendedName>
</protein>
<dbReference type="CDD" id="cd06974">
    <property type="entry name" value="TerD_like"/>
    <property type="match status" value="1"/>
</dbReference>
<dbReference type="EMBL" id="PENI01000006">
    <property type="protein sequence ID" value="RMB85759.1"/>
    <property type="molecule type" value="Genomic_DNA"/>
</dbReference>
<comment type="caution">
    <text evidence="1">The sequence shown here is derived from an EMBL/GenBank/DDBJ whole genome shotgun (WGS) entry which is preliminary data.</text>
</comment>
<dbReference type="RefSeq" id="WP_121889577.1">
    <property type="nucleotide sequence ID" value="NZ_PENI01000006.1"/>
</dbReference>
<organism evidence="1 2">
    <name type="scientific">Streptomyces shenzhenensis</name>
    <dbReference type="NCBI Taxonomy" id="943815"/>
    <lineage>
        <taxon>Bacteria</taxon>
        <taxon>Bacillati</taxon>
        <taxon>Actinomycetota</taxon>
        <taxon>Actinomycetes</taxon>
        <taxon>Kitasatosporales</taxon>
        <taxon>Streptomycetaceae</taxon>
        <taxon>Streptomyces</taxon>
    </lineage>
</organism>
<proteinExistence type="predicted"/>
<dbReference type="OrthoDB" id="2079357at2"/>
<sequence length="224" mass="24396">MTQTGVVVLTKASPTVSLDKHGVTSGLIRVNLNWTSPRAVAQREAQEVGGGWFRRMRASLRASAAKDVDLDLGCMIRCSDGSKTVVQALGNAFGAVDRFPYVALDADDRSGTRAAGENLVINLDHQAEFSKLLLFVYIYNGSGDFRGLDAVVTLTSDRGDSFEVRLDECPPQGHACAIALIKRQKGELVVGREVRWFTPQDGPAIQDVISRAYRLGMKWTPGQK</sequence>
<reference evidence="1 2" key="1">
    <citation type="submission" date="2017-11" db="EMBL/GenBank/DDBJ databases">
        <title>Draft genome of actinobacteria isolated from guarana (Paullinia cupana (Mart.) Ducke.</title>
        <authorList>
            <person name="Siqueira K.A."/>
            <person name="Liotti R.G."/>
            <person name="Mendes T.A.O."/>
            <person name="Soares M.A."/>
        </authorList>
    </citation>
    <scope>NUCLEOTIDE SEQUENCE [LARGE SCALE GENOMIC DNA]</scope>
    <source>
        <strain evidence="1 2">193</strain>
    </source>
</reference>
<dbReference type="AlphaFoldDB" id="A0A3M0IHM9"/>
<evidence type="ECO:0008006" key="3">
    <source>
        <dbReference type="Google" id="ProtNLM"/>
    </source>
</evidence>
<evidence type="ECO:0000313" key="1">
    <source>
        <dbReference type="EMBL" id="RMB85759.1"/>
    </source>
</evidence>
<accession>A0A3M0IHM9</accession>